<sequence>MKKLHEGTPLCDRNAGEIRSAATEVVHWKLEPAFPVQVEDFCCRLSVRRNVEDNCELQKDSQLATLQGRAQDNICFGKDWAT</sequence>
<protein>
    <submittedName>
        <fullName evidence="1">Uncharacterized protein</fullName>
    </submittedName>
</protein>
<comment type="caution">
    <text evidence="1">The sequence shown here is derived from an EMBL/GenBank/DDBJ whole genome shotgun (WGS) entry which is preliminary data.</text>
</comment>
<dbReference type="Proteomes" id="UP001419268">
    <property type="component" value="Unassembled WGS sequence"/>
</dbReference>
<organism evidence="1 2">
    <name type="scientific">Stephania cephalantha</name>
    <dbReference type="NCBI Taxonomy" id="152367"/>
    <lineage>
        <taxon>Eukaryota</taxon>
        <taxon>Viridiplantae</taxon>
        <taxon>Streptophyta</taxon>
        <taxon>Embryophyta</taxon>
        <taxon>Tracheophyta</taxon>
        <taxon>Spermatophyta</taxon>
        <taxon>Magnoliopsida</taxon>
        <taxon>Ranunculales</taxon>
        <taxon>Menispermaceae</taxon>
        <taxon>Menispermoideae</taxon>
        <taxon>Cissampelideae</taxon>
        <taxon>Stephania</taxon>
    </lineage>
</organism>
<evidence type="ECO:0000313" key="2">
    <source>
        <dbReference type="Proteomes" id="UP001419268"/>
    </source>
</evidence>
<evidence type="ECO:0000313" key="1">
    <source>
        <dbReference type="EMBL" id="KAK9105062.1"/>
    </source>
</evidence>
<proteinExistence type="predicted"/>
<dbReference type="AlphaFoldDB" id="A0AAP0F9V3"/>
<reference evidence="1 2" key="1">
    <citation type="submission" date="2024-01" db="EMBL/GenBank/DDBJ databases">
        <title>Genome assemblies of Stephania.</title>
        <authorList>
            <person name="Yang L."/>
        </authorList>
    </citation>
    <scope>NUCLEOTIDE SEQUENCE [LARGE SCALE GENOMIC DNA]</scope>
    <source>
        <strain evidence="1">JXDWG</strain>
        <tissue evidence="1">Leaf</tissue>
    </source>
</reference>
<gene>
    <name evidence="1" type="ORF">Scep_021906</name>
</gene>
<accession>A0AAP0F9V3</accession>
<dbReference type="EMBL" id="JBBNAG010000009">
    <property type="protein sequence ID" value="KAK9105062.1"/>
    <property type="molecule type" value="Genomic_DNA"/>
</dbReference>
<keyword evidence="2" id="KW-1185">Reference proteome</keyword>
<name>A0AAP0F9V3_9MAGN</name>